<dbReference type="InterPro" id="IPR009057">
    <property type="entry name" value="Homeodomain-like_sf"/>
</dbReference>
<dbReference type="Pfam" id="PF12833">
    <property type="entry name" value="HTH_18"/>
    <property type="match status" value="1"/>
</dbReference>
<dbReference type="Proteomes" id="UP000199041">
    <property type="component" value="Unassembled WGS sequence"/>
</dbReference>
<dbReference type="OrthoDB" id="1156172at2"/>
<dbReference type="STRING" id="551991.SAMN05192529_10285"/>
<dbReference type="SUPFAM" id="SSF46689">
    <property type="entry name" value="Homeodomain-like"/>
    <property type="match status" value="2"/>
</dbReference>
<dbReference type="InterPro" id="IPR018060">
    <property type="entry name" value="HTH_AraC"/>
</dbReference>
<dbReference type="PROSITE" id="PS01124">
    <property type="entry name" value="HTH_ARAC_FAMILY_2"/>
    <property type="match status" value="1"/>
</dbReference>
<keyword evidence="1" id="KW-0805">Transcription regulation</keyword>
<name>A0A1H3W523_9BACT</name>
<gene>
    <name evidence="5" type="ORF">SAMN05192529_10285</name>
</gene>
<organism evidence="5 6">
    <name type="scientific">Arachidicoccus rhizosphaerae</name>
    <dbReference type="NCBI Taxonomy" id="551991"/>
    <lineage>
        <taxon>Bacteria</taxon>
        <taxon>Pseudomonadati</taxon>
        <taxon>Bacteroidota</taxon>
        <taxon>Chitinophagia</taxon>
        <taxon>Chitinophagales</taxon>
        <taxon>Chitinophagaceae</taxon>
        <taxon>Arachidicoccus</taxon>
    </lineage>
</organism>
<dbReference type="PANTHER" id="PTHR47893">
    <property type="entry name" value="REGULATORY PROTEIN PCHR"/>
    <property type="match status" value="1"/>
</dbReference>
<dbReference type="Gene3D" id="1.10.10.60">
    <property type="entry name" value="Homeodomain-like"/>
    <property type="match status" value="1"/>
</dbReference>
<dbReference type="InterPro" id="IPR018062">
    <property type="entry name" value="HTH_AraC-typ_CS"/>
</dbReference>
<dbReference type="InterPro" id="IPR020449">
    <property type="entry name" value="Tscrpt_reg_AraC-type_HTH"/>
</dbReference>
<proteinExistence type="predicted"/>
<feature type="domain" description="HTH araC/xylS-type" evidence="4">
    <location>
        <begin position="224"/>
        <end position="322"/>
    </location>
</feature>
<dbReference type="SMART" id="SM00342">
    <property type="entry name" value="HTH_ARAC"/>
    <property type="match status" value="1"/>
</dbReference>
<dbReference type="PRINTS" id="PR00032">
    <property type="entry name" value="HTHARAC"/>
</dbReference>
<dbReference type="GO" id="GO:0003700">
    <property type="term" value="F:DNA-binding transcription factor activity"/>
    <property type="evidence" value="ECO:0007669"/>
    <property type="project" value="InterPro"/>
</dbReference>
<dbReference type="PANTHER" id="PTHR47893:SF1">
    <property type="entry name" value="REGULATORY PROTEIN PCHR"/>
    <property type="match status" value="1"/>
</dbReference>
<keyword evidence="3" id="KW-0804">Transcription</keyword>
<accession>A0A1H3W523</accession>
<dbReference type="EMBL" id="FNQY01000002">
    <property type="protein sequence ID" value="SDZ81368.1"/>
    <property type="molecule type" value="Genomic_DNA"/>
</dbReference>
<dbReference type="RefSeq" id="WP_091392963.1">
    <property type="nucleotide sequence ID" value="NZ_FNQY01000002.1"/>
</dbReference>
<dbReference type="InterPro" id="IPR053142">
    <property type="entry name" value="PchR_regulatory_protein"/>
</dbReference>
<evidence type="ECO:0000313" key="6">
    <source>
        <dbReference type="Proteomes" id="UP000199041"/>
    </source>
</evidence>
<sequence>MVHLNNKSPNIPEVLRRLAAQMNSQVIDNRLNIPEAYGQGFCTGYNWDSHLRMLILNYSLKRDMLIENADIDISGKMLLFKLQQVFPPPGSTPDLSSHFTPPSFLIATRKVATDVFLPVHTHTGTINIEIDTAYLSDRLKSSGHSRIIQRLLENEEPLIFEEMIFPELLPVIKEVTDHQHSDPFRSYFMQLKAEELVCRLLSVLENRTAAELQRLHQSDIQIIYQIRHQLTLHLDQPPNLSELAINAGMSVSKLKSLFRQIFGKPIYAYYNTLRIQEAARLLRARRLSVSEVGYALGFSNLSHFSRLFEQHIGLKPKKYAMQQ</sequence>
<evidence type="ECO:0000256" key="2">
    <source>
        <dbReference type="ARBA" id="ARBA00023125"/>
    </source>
</evidence>
<evidence type="ECO:0000256" key="1">
    <source>
        <dbReference type="ARBA" id="ARBA00023015"/>
    </source>
</evidence>
<dbReference type="GO" id="GO:0043565">
    <property type="term" value="F:sequence-specific DNA binding"/>
    <property type="evidence" value="ECO:0007669"/>
    <property type="project" value="InterPro"/>
</dbReference>
<dbReference type="AlphaFoldDB" id="A0A1H3W523"/>
<dbReference type="PROSITE" id="PS00041">
    <property type="entry name" value="HTH_ARAC_FAMILY_1"/>
    <property type="match status" value="1"/>
</dbReference>
<keyword evidence="2 5" id="KW-0238">DNA-binding</keyword>
<reference evidence="5 6" key="1">
    <citation type="submission" date="2016-10" db="EMBL/GenBank/DDBJ databases">
        <authorList>
            <person name="de Groot N.N."/>
        </authorList>
    </citation>
    <scope>NUCLEOTIDE SEQUENCE [LARGE SCALE GENOMIC DNA]</scope>
    <source>
        <strain evidence="5 6">Vu-144</strain>
    </source>
</reference>
<keyword evidence="6" id="KW-1185">Reference proteome</keyword>
<evidence type="ECO:0000313" key="5">
    <source>
        <dbReference type="EMBL" id="SDZ81368.1"/>
    </source>
</evidence>
<evidence type="ECO:0000256" key="3">
    <source>
        <dbReference type="ARBA" id="ARBA00023163"/>
    </source>
</evidence>
<protein>
    <submittedName>
        <fullName evidence="5">AraC-type DNA-binding protein</fullName>
    </submittedName>
</protein>
<evidence type="ECO:0000259" key="4">
    <source>
        <dbReference type="PROSITE" id="PS01124"/>
    </source>
</evidence>